<dbReference type="KEGG" id="abat:CFX1CAM_1071"/>
<gene>
    <name evidence="1" type="ORF">CFX1CAM_1071</name>
</gene>
<dbReference type="RefSeq" id="WP_157891731.1">
    <property type="nucleotide sequence ID" value="NZ_LT859958.1"/>
</dbReference>
<evidence type="ECO:0000313" key="2">
    <source>
        <dbReference type="Proteomes" id="UP000195514"/>
    </source>
</evidence>
<dbReference type="EMBL" id="LT859958">
    <property type="protein sequence ID" value="SMX54136.1"/>
    <property type="molecule type" value="Genomic_DNA"/>
</dbReference>
<accession>A0A1Y6K3J8</accession>
<dbReference type="OrthoDB" id="9795247at2"/>
<keyword evidence="2" id="KW-1185">Reference proteome</keyword>
<evidence type="ECO:0000313" key="1">
    <source>
        <dbReference type="EMBL" id="SMX54136.1"/>
    </source>
</evidence>
<organism evidence="1 2">
    <name type="scientific">Candidatus Brevifilum fermentans</name>
    <dbReference type="NCBI Taxonomy" id="1986204"/>
    <lineage>
        <taxon>Bacteria</taxon>
        <taxon>Bacillati</taxon>
        <taxon>Chloroflexota</taxon>
        <taxon>Anaerolineae</taxon>
        <taxon>Anaerolineales</taxon>
        <taxon>Anaerolineaceae</taxon>
        <taxon>Candidatus Brevifilum</taxon>
    </lineage>
</organism>
<dbReference type="AlphaFoldDB" id="A0A1Y6K3J8"/>
<sequence length="49" mass="5109">MATMGVGIEGSGIKGARVDIDKGDLLQDCIRIPTPSPGDLEQVLEIIDA</sequence>
<reference evidence="2" key="1">
    <citation type="submission" date="2017-05" db="EMBL/GenBank/DDBJ databases">
        <authorList>
            <person name="Kirkegaard R."/>
            <person name="Mcilroy J S."/>
        </authorList>
    </citation>
    <scope>NUCLEOTIDE SEQUENCE [LARGE SCALE GENOMIC DNA]</scope>
</reference>
<protein>
    <recommendedName>
        <fullName evidence="3">ROK family protein</fullName>
    </recommendedName>
</protein>
<dbReference type="Gene3D" id="3.30.420.40">
    <property type="match status" value="1"/>
</dbReference>
<dbReference type="Proteomes" id="UP000195514">
    <property type="component" value="Chromosome I"/>
</dbReference>
<evidence type="ECO:0008006" key="3">
    <source>
        <dbReference type="Google" id="ProtNLM"/>
    </source>
</evidence>
<name>A0A1Y6K3J8_9CHLR</name>
<proteinExistence type="predicted"/>